<accession>H8FRI5</accession>
<keyword evidence="3" id="KW-1185">Reference proteome</keyword>
<dbReference type="STRING" id="1150626.PHAMO_220091"/>
<comment type="caution">
    <text evidence="2">The sequence shown here is derived from an EMBL/GenBank/DDBJ whole genome shotgun (WGS) entry which is preliminary data.</text>
</comment>
<organism evidence="2 3">
    <name type="scientific">Magnetospirillum molischianum DSM 120</name>
    <dbReference type="NCBI Taxonomy" id="1150626"/>
    <lineage>
        <taxon>Bacteria</taxon>
        <taxon>Pseudomonadati</taxon>
        <taxon>Pseudomonadota</taxon>
        <taxon>Alphaproteobacteria</taxon>
        <taxon>Rhodospirillales</taxon>
        <taxon>Rhodospirillaceae</taxon>
        <taxon>Magnetospirillum</taxon>
    </lineage>
</organism>
<evidence type="ECO:0000313" key="2">
    <source>
        <dbReference type="EMBL" id="CCG40973.1"/>
    </source>
</evidence>
<evidence type="ECO:0000313" key="3">
    <source>
        <dbReference type="Proteomes" id="UP000004169"/>
    </source>
</evidence>
<feature type="compositionally biased region" description="Basic residues" evidence="1">
    <location>
        <begin position="84"/>
        <end position="95"/>
    </location>
</feature>
<dbReference type="SUPFAM" id="SSF46785">
    <property type="entry name" value="Winged helix' DNA-binding domain"/>
    <property type="match status" value="1"/>
</dbReference>
<proteinExistence type="predicted"/>
<dbReference type="Gene3D" id="1.10.10.10">
    <property type="entry name" value="Winged helix-like DNA-binding domain superfamily/Winged helix DNA-binding domain"/>
    <property type="match status" value="1"/>
</dbReference>
<protein>
    <submittedName>
        <fullName evidence="2">Uncharacterized protein</fullName>
    </submittedName>
</protein>
<feature type="region of interest" description="Disordered" evidence="1">
    <location>
        <begin position="84"/>
        <end position="104"/>
    </location>
</feature>
<dbReference type="Proteomes" id="UP000004169">
    <property type="component" value="Unassembled WGS sequence"/>
</dbReference>
<dbReference type="AlphaFoldDB" id="H8FRI5"/>
<evidence type="ECO:0000256" key="1">
    <source>
        <dbReference type="SAM" id="MobiDB-lite"/>
    </source>
</evidence>
<dbReference type="InterPro" id="IPR036388">
    <property type="entry name" value="WH-like_DNA-bd_sf"/>
</dbReference>
<gene>
    <name evidence="2" type="ORF">PHAMO_220091</name>
</gene>
<name>H8FRI5_MAGML</name>
<dbReference type="EMBL" id="CAHP01000015">
    <property type="protein sequence ID" value="CCG40973.1"/>
    <property type="molecule type" value="Genomic_DNA"/>
</dbReference>
<reference evidence="2 3" key="1">
    <citation type="journal article" date="2012" name="J. Bacteriol.">
        <title>Draft Genome Sequence of the Purple Photosynthetic Bacterium Phaeospirillum molischianum DSM120, a Particularly Versatile Bacterium.</title>
        <authorList>
            <person name="Duquesne K."/>
            <person name="Prima V."/>
            <person name="Ji B."/>
            <person name="Rouy Z."/>
            <person name="Medigue C."/>
            <person name="Talla E."/>
            <person name="Sturgis J.N."/>
        </authorList>
    </citation>
    <scope>NUCLEOTIDE SEQUENCE [LARGE SCALE GENOMIC DNA]</scope>
    <source>
        <strain evidence="3">DSM120</strain>
    </source>
</reference>
<sequence length="104" mass="12143">MWQTMWLPDLRNRHPVRYLAIVEALAEAIARGALRPGDRLPTHRELAWRPMARASCPTRSTAPPAPPRPGWWCWCRRCRTRPGRRWARPTSRRWPKSPANAASR</sequence>
<dbReference type="InterPro" id="IPR036390">
    <property type="entry name" value="WH_DNA-bd_sf"/>
</dbReference>